<dbReference type="InterPro" id="IPR032710">
    <property type="entry name" value="NTF2-like_dom_sf"/>
</dbReference>
<evidence type="ECO:0000313" key="2">
    <source>
        <dbReference type="EMBL" id="CAA0097351.1"/>
    </source>
</evidence>
<dbReference type="Proteomes" id="UP000434580">
    <property type="component" value="Unassembled WGS sequence"/>
</dbReference>
<accession>A0A5S9QPK5</accession>
<organism evidence="3 4">
    <name type="scientific">BD1-7 clade bacterium</name>
    <dbReference type="NCBI Taxonomy" id="2029982"/>
    <lineage>
        <taxon>Bacteria</taxon>
        <taxon>Pseudomonadati</taxon>
        <taxon>Pseudomonadota</taxon>
        <taxon>Gammaproteobacteria</taxon>
        <taxon>Cellvibrionales</taxon>
        <taxon>Spongiibacteraceae</taxon>
        <taxon>BD1-7 clade</taxon>
    </lineage>
</organism>
<dbReference type="EMBL" id="CACSII010000005">
    <property type="protein sequence ID" value="CAA0097351.1"/>
    <property type="molecule type" value="Genomic_DNA"/>
</dbReference>
<sequence>MTDHLDHLAIKANIQSVTLASEGNKDAWLALYADDAILQDPVGKSPLEESGNGHAGKPAIEAFWDTVIGPSNIQIHVKKRIPSGDRHCAVLQTAINDMGNGKTTEVDMIATYEVDDNGLIKRMSAYWCFDDLMKQMF</sequence>
<gene>
    <name evidence="3" type="primary">ksi_1</name>
    <name evidence="2" type="synonym">ksi_3</name>
    <name evidence="3" type="ORF">DPBNPPHM_02098</name>
    <name evidence="2" type="ORF">DPBNPPHM_03518</name>
</gene>
<protein>
    <submittedName>
        <fullName evidence="3">Steroid Delta-isomerase</fullName>
        <ecNumber evidence="3">5.3.3.1</ecNumber>
    </submittedName>
</protein>
<feature type="domain" description="SnoaL-like" evidence="1">
    <location>
        <begin position="20"/>
        <end position="123"/>
    </location>
</feature>
<evidence type="ECO:0000259" key="1">
    <source>
        <dbReference type="Pfam" id="PF12680"/>
    </source>
</evidence>
<dbReference type="EC" id="5.3.3.1" evidence="3"/>
<keyword evidence="3" id="KW-0413">Isomerase</keyword>
<evidence type="ECO:0000313" key="4">
    <source>
        <dbReference type="Proteomes" id="UP000434580"/>
    </source>
</evidence>
<dbReference type="AlphaFoldDB" id="A0A5S9QPK5"/>
<dbReference type="Pfam" id="PF12680">
    <property type="entry name" value="SnoaL_2"/>
    <property type="match status" value="1"/>
</dbReference>
<dbReference type="EMBL" id="CACSII010000018">
    <property type="protein sequence ID" value="CAA0116570.1"/>
    <property type="molecule type" value="Genomic_DNA"/>
</dbReference>
<dbReference type="Gene3D" id="3.10.450.50">
    <property type="match status" value="1"/>
</dbReference>
<dbReference type="InterPro" id="IPR037401">
    <property type="entry name" value="SnoaL-like"/>
</dbReference>
<reference evidence="3 4" key="1">
    <citation type="submission" date="2019-11" db="EMBL/GenBank/DDBJ databases">
        <authorList>
            <person name="Holert J."/>
        </authorList>
    </citation>
    <scope>NUCLEOTIDE SEQUENCE [LARGE SCALE GENOMIC DNA]</scope>
    <source>
        <strain evidence="3">BC5_2</strain>
    </source>
</reference>
<proteinExistence type="predicted"/>
<dbReference type="OrthoDB" id="5732163at2"/>
<dbReference type="SUPFAM" id="SSF54427">
    <property type="entry name" value="NTF2-like"/>
    <property type="match status" value="1"/>
</dbReference>
<name>A0A5S9QPK5_9GAMM</name>
<evidence type="ECO:0000313" key="3">
    <source>
        <dbReference type="EMBL" id="CAA0116570.1"/>
    </source>
</evidence>
<dbReference type="GO" id="GO:0004769">
    <property type="term" value="F:steroid Delta-isomerase activity"/>
    <property type="evidence" value="ECO:0007669"/>
    <property type="project" value="UniProtKB-EC"/>
</dbReference>